<reference evidence="2" key="1">
    <citation type="submission" date="2019-06" db="EMBL/GenBank/DDBJ databases">
        <authorList>
            <consortium name="Wellcome Sanger Institute Data Sharing"/>
        </authorList>
    </citation>
    <scope>NUCLEOTIDE SEQUENCE [LARGE SCALE GENOMIC DNA]</scope>
</reference>
<organism evidence="2 3">
    <name type="scientific">Myripristis murdjan</name>
    <name type="common">pinecone soldierfish</name>
    <dbReference type="NCBI Taxonomy" id="586833"/>
    <lineage>
        <taxon>Eukaryota</taxon>
        <taxon>Metazoa</taxon>
        <taxon>Chordata</taxon>
        <taxon>Craniata</taxon>
        <taxon>Vertebrata</taxon>
        <taxon>Euteleostomi</taxon>
        <taxon>Actinopterygii</taxon>
        <taxon>Neopterygii</taxon>
        <taxon>Teleostei</taxon>
        <taxon>Neoteleostei</taxon>
        <taxon>Acanthomorphata</taxon>
        <taxon>Holocentriformes</taxon>
        <taxon>Holocentridae</taxon>
        <taxon>Myripristis</taxon>
    </lineage>
</organism>
<protein>
    <submittedName>
        <fullName evidence="2">von Willebrand factor A domain containing 5B1</fullName>
    </submittedName>
</protein>
<evidence type="ECO:0000313" key="3">
    <source>
        <dbReference type="Proteomes" id="UP000472263"/>
    </source>
</evidence>
<feature type="compositionally biased region" description="Low complexity" evidence="1">
    <location>
        <begin position="74"/>
        <end position="92"/>
    </location>
</feature>
<gene>
    <name evidence="2" type="primary">VWA5B1</name>
</gene>
<dbReference type="AlphaFoldDB" id="A0A667YRY6"/>
<sequence>MCTVAYMCVPLSPVRLALSRTRLLTRFCLFPFPQVLLQLACGAFPLDIALCDAINVPMDKLKWTSPFTSHRTSLGHLSHSGSQQGVSSHSFSYPARSPRTEASSFSQRDSGRGSESESLETPLATVSPGGVTKKMLDPESMVWATAVALAWLEHSSASYFIEWELVAAKASMWLSAQNIPEGRDLASIKAAANQLFIILRHWDENLQLNMLCYNPNSV</sequence>
<feature type="region of interest" description="Disordered" evidence="1">
    <location>
        <begin position="74"/>
        <end position="124"/>
    </location>
</feature>
<dbReference type="InterPro" id="IPR052627">
    <property type="entry name" value="VWA_domain-containing"/>
</dbReference>
<proteinExistence type="predicted"/>
<keyword evidence="3" id="KW-1185">Reference proteome</keyword>
<dbReference type="PANTHER" id="PTHR46299">
    <property type="entry name" value="VON WILLEBRAND FACTOR A DOMAIN-CONTAINING PROTEIN 5B2-RELATED"/>
    <property type="match status" value="1"/>
</dbReference>
<dbReference type="PANTHER" id="PTHR46299:SF1">
    <property type="entry name" value="VON WILLEBRAND FACTOR A DOMAIN-CONTAINING PROTEIN 5B1"/>
    <property type="match status" value="1"/>
</dbReference>
<dbReference type="GeneTree" id="ENSGT00940000158938"/>
<reference evidence="2" key="2">
    <citation type="submission" date="2025-08" db="UniProtKB">
        <authorList>
            <consortium name="Ensembl"/>
        </authorList>
    </citation>
    <scope>IDENTIFICATION</scope>
</reference>
<dbReference type="Ensembl" id="ENSMMDT00005034050.1">
    <property type="protein sequence ID" value="ENSMMDP00005033310.1"/>
    <property type="gene ID" value="ENSMMDG00005015672.1"/>
</dbReference>
<evidence type="ECO:0000256" key="1">
    <source>
        <dbReference type="SAM" id="MobiDB-lite"/>
    </source>
</evidence>
<accession>A0A667YRY6</accession>
<evidence type="ECO:0000313" key="2">
    <source>
        <dbReference type="Ensembl" id="ENSMMDP00005033310.1"/>
    </source>
</evidence>
<reference evidence="2" key="3">
    <citation type="submission" date="2025-09" db="UniProtKB">
        <authorList>
            <consortium name="Ensembl"/>
        </authorList>
    </citation>
    <scope>IDENTIFICATION</scope>
</reference>
<name>A0A667YRY6_9TELE</name>
<dbReference type="Proteomes" id="UP000472263">
    <property type="component" value="Chromosome 7"/>
</dbReference>